<accession>A0A9D1PTA9</accession>
<reference evidence="1" key="2">
    <citation type="submission" date="2021-04" db="EMBL/GenBank/DDBJ databases">
        <authorList>
            <person name="Gilroy R."/>
        </authorList>
    </citation>
    <scope>NUCLEOTIDE SEQUENCE</scope>
    <source>
        <strain evidence="1">Gambia11-129</strain>
    </source>
</reference>
<sequence>MVTASAKEILKYTSIEEELKNIKKYESSDFPFSSFFVDRSFSHLFMVLSGSLMLYTSYRENSESSEVLSVTKLEKGKCALLLPGEKFMIREEGESSISHFVLNGEYDVQH</sequence>
<gene>
    <name evidence="1" type="ORF">IAB12_01030</name>
</gene>
<dbReference type="EMBL" id="DXHU01000005">
    <property type="protein sequence ID" value="HIV98348.1"/>
    <property type="molecule type" value="Genomic_DNA"/>
</dbReference>
<evidence type="ECO:0000313" key="1">
    <source>
        <dbReference type="EMBL" id="HIV98348.1"/>
    </source>
</evidence>
<reference evidence="1" key="1">
    <citation type="journal article" date="2021" name="PeerJ">
        <title>Extensive microbial diversity within the chicken gut microbiome revealed by metagenomics and culture.</title>
        <authorList>
            <person name="Gilroy R."/>
            <person name="Ravi A."/>
            <person name="Getino M."/>
            <person name="Pursley I."/>
            <person name="Horton D.L."/>
            <person name="Alikhan N.F."/>
            <person name="Baker D."/>
            <person name="Gharbi K."/>
            <person name="Hall N."/>
            <person name="Watson M."/>
            <person name="Adriaenssens E.M."/>
            <person name="Foster-Nyarko E."/>
            <person name="Jarju S."/>
            <person name="Secka A."/>
            <person name="Antonio M."/>
            <person name="Oren A."/>
            <person name="Chaudhuri R.R."/>
            <person name="La Ragione R."/>
            <person name="Hildebrand F."/>
            <person name="Pallen M.J."/>
        </authorList>
    </citation>
    <scope>NUCLEOTIDE SEQUENCE</scope>
    <source>
        <strain evidence="1">Gambia11-129</strain>
    </source>
</reference>
<dbReference type="Proteomes" id="UP000823936">
    <property type="component" value="Unassembled WGS sequence"/>
</dbReference>
<organism evidence="1 2">
    <name type="scientific">Candidatus Ornithospirochaeta avicola</name>
    <dbReference type="NCBI Taxonomy" id="2840896"/>
    <lineage>
        <taxon>Bacteria</taxon>
        <taxon>Pseudomonadati</taxon>
        <taxon>Spirochaetota</taxon>
        <taxon>Spirochaetia</taxon>
        <taxon>Spirochaetales</taxon>
        <taxon>Spirochaetaceae</taxon>
        <taxon>Spirochaetaceae incertae sedis</taxon>
        <taxon>Candidatus Ornithospirochaeta</taxon>
    </lineage>
</organism>
<proteinExistence type="predicted"/>
<dbReference type="AlphaFoldDB" id="A0A9D1PTA9"/>
<protein>
    <submittedName>
        <fullName evidence="1">Uncharacterized protein</fullName>
    </submittedName>
</protein>
<comment type="caution">
    <text evidence="1">The sequence shown here is derived from an EMBL/GenBank/DDBJ whole genome shotgun (WGS) entry which is preliminary data.</text>
</comment>
<name>A0A9D1PTA9_9SPIO</name>
<evidence type="ECO:0000313" key="2">
    <source>
        <dbReference type="Proteomes" id="UP000823936"/>
    </source>
</evidence>